<keyword evidence="6" id="KW-1185">Reference proteome</keyword>
<keyword evidence="2" id="KW-0175">Coiled coil</keyword>
<sequence length="184" mass="21345">MNLVQLIKKQLSTIGLHDETFDEYIAGIISDDSLEESEKREAISEFISGATDTPSGSIIDDIFNAWTEFNEEEQKIKEIEKKHEKETGESEALQQKSGVSISTESTTSLRNTKKQLSKEERKRREKLLARYSYDLDEVVENEDGEAEIQYKDRSETKEINNSTYYFIFKIIKISNQLKILFHFT</sequence>
<feature type="region of interest" description="Disordered" evidence="3">
    <location>
        <begin position="80"/>
        <end position="118"/>
    </location>
</feature>
<evidence type="ECO:0000313" key="5">
    <source>
        <dbReference type="EMBL" id="RIA99277.1"/>
    </source>
</evidence>
<evidence type="ECO:0000313" key="6">
    <source>
        <dbReference type="Proteomes" id="UP000265703"/>
    </source>
</evidence>
<dbReference type="EMBL" id="QKYT01000006">
    <property type="protein sequence ID" value="RIA99277.1"/>
    <property type="molecule type" value="Genomic_DNA"/>
</dbReference>
<protein>
    <recommendedName>
        <fullName evidence="4">CCDC43 PWI-like domain-containing protein</fullName>
    </recommendedName>
</protein>
<dbReference type="Pfam" id="PF26091">
    <property type="entry name" value="PWI_CCDC43"/>
    <property type="match status" value="1"/>
</dbReference>
<evidence type="ECO:0000259" key="4">
    <source>
        <dbReference type="Pfam" id="PF26091"/>
    </source>
</evidence>
<dbReference type="InterPro" id="IPR058771">
    <property type="entry name" value="PWI_CCDC43"/>
</dbReference>
<accession>A0A397TS38</accession>
<evidence type="ECO:0000256" key="3">
    <source>
        <dbReference type="SAM" id="MobiDB-lite"/>
    </source>
</evidence>
<feature type="domain" description="CCDC43 PWI-like" evidence="4">
    <location>
        <begin position="7"/>
        <end position="71"/>
    </location>
</feature>
<gene>
    <name evidence="5" type="ORF">C1645_478633</name>
</gene>
<reference evidence="5 6" key="1">
    <citation type="submission" date="2018-06" db="EMBL/GenBank/DDBJ databases">
        <title>Comparative genomics reveals the genomic features of Rhizophagus irregularis, R. cerebriforme, R. diaphanum and Gigaspora rosea, and their symbiotic lifestyle signature.</title>
        <authorList>
            <person name="Morin E."/>
            <person name="San Clemente H."/>
            <person name="Chen E.C.H."/>
            <person name="De La Providencia I."/>
            <person name="Hainaut M."/>
            <person name="Kuo A."/>
            <person name="Kohler A."/>
            <person name="Murat C."/>
            <person name="Tang N."/>
            <person name="Roy S."/>
            <person name="Loubradou J."/>
            <person name="Henrissat B."/>
            <person name="Grigoriev I.V."/>
            <person name="Corradi N."/>
            <person name="Roux C."/>
            <person name="Martin F.M."/>
        </authorList>
    </citation>
    <scope>NUCLEOTIDE SEQUENCE [LARGE SCALE GENOMIC DNA]</scope>
    <source>
        <strain evidence="5 6">DAOM 227022</strain>
    </source>
</reference>
<dbReference type="AlphaFoldDB" id="A0A397TS38"/>
<dbReference type="PANTHER" id="PTHR31684">
    <property type="entry name" value="COILED-COIL DOMAIN-CONTAINING PROTEIN 43"/>
    <property type="match status" value="1"/>
</dbReference>
<evidence type="ECO:0000256" key="2">
    <source>
        <dbReference type="ARBA" id="ARBA00023054"/>
    </source>
</evidence>
<proteinExistence type="inferred from homology"/>
<feature type="compositionally biased region" description="Polar residues" evidence="3">
    <location>
        <begin position="92"/>
        <end position="110"/>
    </location>
</feature>
<evidence type="ECO:0000256" key="1">
    <source>
        <dbReference type="ARBA" id="ARBA00005305"/>
    </source>
</evidence>
<dbReference type="PANTHER" id="PTHR31684:SF2">
    <property type="entry name" value="COILED-COIL DOMAIN-CONTAINING PROTEIN 43"/>
    <property type="match status" value="1"/>
</dbReference>
<dbReference type="InterPro" id="IPR037666">
    <property type="entry name" value="CCDC43"/>
</dbReference>
<dbReference type="Proteomes" id="UP000265703">
    <property type="component" value="Unassembled WGS sequence"/>
</dbReference>
<comment type="similarity">
    <text evidence="1">Belongs to the CCDC43 family.</text>
</comment>
<name>A0A397TS38_9GLOM</name>
<comment type="caution">
    <text evidence="5">The sequence shown here is derived from an EMBL/GenBank/DDBJ whole genome shotgun (WGS) entry which is preliminary data.</text>
</comment>
<organism evidence="5 6">
    <name type="scientific">Glomus cerebriforme</name>
    <dbReference type="NCBI Taxonomy" id="658196"/>
    <lineage>
        <taxon>Eukaryota</taxon>
        <taxon>Fungi</taxon>
        <taxon>Fungi incertae sedis</taxon>
        <taxon>Mucoromycota</taxon>
        <taxon>Glomeromycotina</taxon>
        <taxon>Glomeromycetes</taxon>
        <taxon>Glomerales</taxon>
        <taxon>Glomeraceae</taxon>
        <taxon>Glomus</taxon>
    </lineage>
</organism>
<dbReference type="OrthoDB" id="18679at2759"/>